<dbReference type="EMBL" id="FNCF01000001">
    <property type="protein sequence ID" value="SDF54712.1"/>
    <property type="molecule type" value="Genomic_DNA"/>
</dbReference>
<keyword evidence="2" id="KW-0812">Transmembrane</keyword>
<gene>
    <name evidence="3" type="ORF">SAMN05660324_0442</name>
</gene>
<protein>
    <submittedName>
        <fullName evidence="3">Uncharacterized protein</fullName>
    </submittedName>
</protein>
<reference evidence="4" key="1">
    <citation type="submission" date="2016-10" db="EMBL/GenBank/DDBJ databases">
        <authorList>
            <person name="Varghese N."/>
            <person name="Submissions S."/>
        </authorList>
    </citation>
    <scope>NUCLEOTIDE SEQUENCE [LARGE SCALE GENOMIC DNA]</scope>
    <source>
        <strain evidence="4">DSM 44526</strain>
    </source>
</reference>
<dbReference type="AlphaFoldDB" id="A0A1G7LYW3"/>
<evidence type="ECO:0000256" key="1">
    <source>
        <dbReference type="SAM" id="MobiDB-lite"/>
    </source>
</evidence>
<organism evidence="3 4">
    <name type="scientific">Klenkia brasiliensis</name>
    <dbReference type="NCBI Taxonomy" id="333142"/>
    <lineage>
        <taxon>Bacteria</taxon>
        <taxon>Bacillati</taxon>
        <taxon>Actinomycetota</taxon>
        <taxon>Actinomycetes</taxon>
        <taxon>Geodermatophilales</taxon>
        <taxon>Geodermatophilaceae</taxon>
        <taxon>Klenkia</taxon>
    </lineage>
</organism>
<proteinExistence type="predicted"/>
<feature type="region of interest" description="Disordered" evidence="1">
    <location>
        <begin position="47"/>
        <end position="79"/>
    </location>
</feature>
<accession>A0A1G7LYW3</accession>
<evidence type="ECO:0000256" key="2">
    <source>
        <dbReference type="SAM" id="Phobius"/>
    </source>
</evidence>
<feature type="transmembrane region" description="Helical" evidence="2">
    <location>
        <begin position="20"/>
        <end position="41"/>
    </location>
</feature>
<sequence length="169" mass="18577">MTYRAVMSPDPAVPWPLQLAFVLAMVIGSVWLMDLSMRLFTGQARLPRRRRTDRRRPRPAARLTARRPAPGRAPVRTAGVPQRRAVQAIAADLRRLRRELSLVATGSAAHRAGVLAAYDDVLVEAAGALEVPHRLREAVPGEDREVERLRLAAALSDAGLVVSDPRDRG</sequence>
<keyword evidence="2" id="KW-0472">Membrane</keyword>
<dbReference type="Proteomes" id="UP000198863">
    <property type="component" value="Unassembled WGS sequence"/>
</dbReference>
<feature type="compositionally biased region" description="Basic residues" evidence="1">
    <location>
        <begin position="47"/>
        <end position="59"/>
    </location>
</feature>
<evidence type="ECO:0000313" key="4">
    <source>
        <dbReference type="Proteomes" id="UP000198863"/>
    </source>
</evidence>
<keyword evidence="4" id="KW-1185">Reference proteome</keyword>
<name>A0A1G7LYW3_9ACTN</name>
<feature type="compositionally biased region" description="Low complexity" evidence="1">
    <location>
        <begin position="60"/>
        <end position="78"/>
    </location>
</feature>
<evidence type="ECO:0000313" key="3">
    <source>
        <dbReference type="EMBL" id="SDF54712.1"/>
    </source>
</evidence>
<keyword evidence="2" id="KW-1133">Transmembrane helix</keyword>